<organism evidence="2 3">
    <name type="scientific">Bagarius yarrelli</name>
    <name type="common">Goonch</name>
    <name type="synonym">Bagrus yarrelli</name>
    <dbReference type="NCBI Taxonomy" id="175774"/>
    <lineage>
        <taxon>Eukaryota</taxon>
        <taxon>Metazoa</taxon>
        <taxon>Chordata</taxon>
        <taxon>Craniata</taxon>
        <taxon>Vertebrata</taxon>
        <taxon>Euteleostomi</taxon>
        <taxon>Actinopterygii</taxon>
        <taxon>Neopterygii</taxon>
        <taxon>Teleostei</taxon>
        <taxon>Ostariophysi</taxon>
        <taxon>Siluriformes</taxon>
        <taxon>Sisoridae</taxon>
        <taxon>Sisorinae</taxon>
        <taxon>Bagarius</taxon>
    </lineage>
</organism>
<feature type="compositionally biased region" description="Basic and acidic residues" evidence="1">
    <location>
        <begin position="182"/>
        <end position="193"/>
    </location>
</feature>
<dbReference type="Proteomes" id="UP000319801">
    <property type="component" value="Unassembled WGS sequence"/>
</dbReference>
<evidence type="ECO:0000313" key="3">
    <source>
        <dbReference type="Proteomes" id="UP000319801"/>
    </source>
</evidence>
<accession>A0A556V203</accession>
<reference evidence="2 3" key="1">
    <citation type="journal article" date="2019" name="Genome Biol. Evol.">
        <title>Whole-Genome Sequencing of the Giant Devil Catfish, Bagarius yarrelli.</title>
        <authorList>
            <person name="Jiang W."/>
            <person name="Lv Y."/>
            <person name="Cheng L."/>
            <person name="Yang K."/>
            <person name="Chao B."/>
            <person name="Wang X."/>
            <person name="Li Y."/>
            <person name="Pan X."/>
            <person name="You X."/>
            <person name="Zhang Y."/>
            <person name="Yang J."/>
            <person name="Li J."/>
            <person name="Zhang X."/>
            <person name="Liu S."/>
            <person name="Sun C."/>
            <person name="Yang J."/>
            <person name="Shi Q."/>
        </authorList>
    </citation>
    <scope>NUCLEOTIDE SEQUENCE [LARGE SCALE GENOMIC DNA]</scope>
    <source>
        <strain evidence="2">JWS20170419001</strain>
        <tissue evidence="2">Muscle</tissue>
    </source>
</reference>
<name>A0A556V203_BAGYA</name>
<feature type="region of interest" description="Disordered" evidence="1">
    <location>
        <begin position="177"/>
        <end position="239"/>
    </location>
</feature>
<proteinExistence type="predicted"/>
<feature type="compositionally biased region" description="Basic and acidic residues" evidence="1">
    <location>
        <begin position="61"/>
        <end position="74"/>
    </location>
</feature>
<gene>
    <name evidence="2" type="ORF">Baya_12162</name>
</gene>
<dbReference type="OrthoDB" id="8920846at2759"/>
<feature type="region of interest" description="Disordered" evidence="1">
    <location>
        <begin position="1"/>
        <end position="83"/>
    </location>
</feature>
<dbReference type="EMBL" id="VCAZ01000098">
    <property type="protein sequence ID" value="TSR99392.1"/>
    <property type="molecule type" value="Genomic_DNA"/>
</dbReference>
<protein>
    <submittedName>
        <fullName evidence="2">Uncharacterized protein</fullName>
    </submittedName>
</protein>
<sequence length="403" mass="45092">MATGESNSAEFQEKPGLKRKLTGPPRLLLGKSRSPVQDGRKSRKHERHNNDGGGDNVPSDTAKDEQSSELHKQTTPECPETVSTTELDEGACVDLQKECLETNLEQKTKQRRRKCNAGMTIRWIFSCGKRKKELGMKAVDDNIIQDGDLLTQSGDSLKTKKPVKKLKVRMWHIFKKRSPTAKQEEEEHKDGRCNDTFPEISPETSVEPTVIEEQRNKSSGTDDDVSRISEKNCSQSQDPKLELTETIPFDLDVNADAVFVHQNENHHHASESHFSSLGDETEPEIQNIQTNSDPEDPTICLEDPVTARVPGFRCKPLITVEDVHLSDEENEELFTNTVPLYGTLSPLLTLNGSCHIYDRLDGRLSEMMLAQTALSLVRAAINGAVNQLSNELQNPQMEDLDPV</sequence>
<evidence type="ECO:0000313" key="2">
    <source>
        <dbReference type="EMBL" id="TSR99392.1"/>
    </source>
</evidence>
<keyword evidence="3" id="KW-1185">Reference proteome</keyword>
<evidence type="ECO:0000256" key="1">
    <source>
        <dbReference type="SAM" id="MobiDB-lite"/>
    </source>
</evidence>
<feature type="compositionally biased region" description="Polar residues" evidence="1">
    <location>
        <begin position="1"/>
        <end position="10"/>
    </location>
</feature>
<comment type="caution">
    <text evidence="2">The sequence shown here is derived from an EMBL/GenBank/DDBJ whole genome shotgun (WGS) entry which is preliminary data.</text>
</comment>
<dbReference type="AlphaFoldDB" id="A0A556V203"/>